<dbReference type="EC" id="3.2.1.55" evidence="8"/>
<dbReference type="OrthoDB" id="3156236at2759"/>
<comment type="function">
    <text evidence="8">Alpha-L-arabinofuranosidase involved in the hydrolysis of xylan, a major structural heterogeneous polysaccharide found in plant biomass representing the second most abundant polysaccharide in the biosphere, after cellulose.</text>
</comment>
<evidence type="ECO:0000256" key="1">
    <source>
        <dbReference type="ARBA" id="ARBA00001462"/>
    </source>
</evidence>
<feature type="signal peptide" evidence="9">
    <location>
        <begin position="1"/>
        <end position="21"/>
    </location>
</feature>
<organism evidence="10 11">
    <name type="scientific">Friedmanniomyces simplex</name>
    <dbReference type="NCBI Taxonomy" id="329884"/>
    <lineage>
        <taxon>Eukaryota</taxon>
        <taxon>Fungi</taxon>
        <taxon>Dikarya</taxon>
        <taxon>Ascomycota</taxon>
        <taxon>Pezizomycotina</taxon>
        <taxon>Dothideomycetes</taxon>
        <taxon>Dothideomycetidae</taxon>
        <taxon>Mycosphaerellales</taxon>
        <taxon>Teratosphaeriaceae</taxon>
        <taxon>Friedmanniomyces</taxon>
    </lineage>
</organism>
<dbReference type="GO" id="GO:0005576">
    <property type="term" value="C:extracellular region"/>
    <property type="evidence" value="ECO:0007669"/>
    <property type="project" value="UniProtKB-SubCell"/>
</dbReference>
<evidence type="ECO:0000313" key="11">
    <source>
        <dbReference type="Proteomes" id="UP000309340"/>
    </source>
</evidence>
<dbReference type="Gene3D" id="2.115.10.20">
    <property type="entry name" value="Glycosyl hydrolase domain, family 43"/>
    <property type="match status" value="1"/>
</dbReference>
<dbReference type="Proteomes" id="UP000309340">
    <property type="component" value="Unassembled WGS sequence"/>
</dbReference>
<name>A0A4U0XCS2_9PEZI</name>
<comment type="subcellular location">
    <subcellularLocation>
        <location evidence="2 8">Secreted</location>
    </subcellularLocation>
</comment>
<comment type="caution">
    <text evidence="10">The sequence shown here is derived from an EMBL/GenBank/DDBJ whole genome shotgun (WGS) entry which is preliminary data.</text>
</comment>
<evidence type="ECO:0000256" key="7">
    <source>
        <dbReference type="ARBA" id="ARBA00023295"/>
    </source>
</evidence>
<dbReference type="GO" id="GO:0046556">
    <property type="term" value="F:alpha-L-arabinofuranosidase activity"/>
    <property type="evidence" value="ECO:0007669"/>
    <property type="project" value="UniProtKB-UniRule"/>
</dbReference>
<comment type="catalytic activity">
    <reaction evidence="1 8">
        <text>Hydrolysis of terminal non-reducing alpha-L-arabinofuranoside residues in alpha-L-arabinosides.</text>
        <dbReference type="EC" id="3.2.1.55"/>
    </reaction>
</comment>
<feature type="chain" id="PRO_5020405565" description="Alpha-L-arabinofuranosidase" evidence="9">
    <location>
        <begin position="22"/>
        <end position="551"/>
    </location>
</feature>
<keyword evidence="6 8" id="KW-0378">Hydrolase</keyword>
<keyword evidence="7 8" id="KW-0326">Glycosidase</keyword>
<proteinExistence type="inferred from homology"/>
<dbReference type="PANTHER" id="PTHR40631:SF2">
    <property type="entry name" value="ALPHA-L-ARABINOFURANOSIDASE"/>
    <property type="match status" value="1"/>
</dbReference>
<dbReference type="PANTHER" id="PTHR40631">
    <property type="entry name" value="ALPHA-L-ARABINOFURANOSIDASE AXHA-2-RELATED"/>
    <property type="match status" value="1"/>
</dbReference>
<keyword evidence="5 8" id="KW-0732">Signal</keyword>
<evidence type="ECO:0000256" key="6">
    <source>
        <dbReference type="ARBA" id="ARBA00022801"/>
    </source>
</evidence>
<comment type="similarity">
    <text evidence="3 8">Belongs to the glycosyl hydrolase 62 family.</text>
</comment>
<evidence type="ECO:0000256" key="4">
    <source>
        <dbReference type="ARBA" id="ARBA00022525"/>
    </source>
</evidence>
<evidence type="ECO:0000256" key="8">
    <source>
        <dbReference type="RuleBase" id="RU368117"/>
    </source>
</evidence>
<keyword evidence="11" id="KW-1185">Reference proteome</keyword>
<reference evidence="10 11" key="1">
    <citation type="submission" date="2017-03" db="EMBL/GenBank/DDBJ databases">
        <title>Genomes of endolithic fungi from Antarctica.</title>
        <authorList>
            <person name="Coleine C."/>
            <person name="Masonjones S."/>
            <person name="Stajich J.E."/>
        </authorList>
    </citation>
    <scope>NUCLEOTIDE SEQUENCE [LARGE SCALE GENOMIC DNA]</scope>
    <source>
        <strain evidence="10 11">CCFEE 5184</strain>
    </source>
</reference>
<gene>
    <name evidence="10" type="ORF">B0A55_04438</name>
</gene>
<dbReference type="InterPro" id="IPR023296">
    <property type="entry name" value="Glyco_hydro_beta-prop_sf"/>
</dbReference>
<dbReference type="InterPro" id="IPR005193">
    <property type="entry name" value="GH62_arabinosidase"/>
</dbReference>
<dbReference type="CDD" id="cd08987">
    <property type="entry name" value="GH62"/>
    <property type="match status" value="1"/>
</dbReference>
<evidence type="ECO:0000256" key="3">
    <source>
        <dbReference type="ARBA" id="ARBA00007396"/>
    </source>
</evidence>
<evidence type="ECO:0000256" key="2">
    <source>
        <dbReference type="ARBA" id="ARBA00004613"/>
    </source>
</evidence>
<dbReference type="GO" id="GO:0045493">
    <property type="term" value="P:xylan catabolic process"/>
    <property type="evidence" value="ECO:0007669"/>
    <property type="project" value="UniProtKB-UniRule"/>
</dbReference>
<keyword evidence="4 8" id="KW-0964">Secreted</keyword>
<dbReference type="EMBL" id="NAJQ01000222">
    <property type="protein sequence ID" value="TKA74542.1"/>
    <property type="molecule type" value="Genomic_DNA"/>
</dbReference>
<dbReference type="STRING" id="329884.A0A4U0XCS2"/>
<evidence type="ECO:0000256" key="9">
    <source>
        <dbReference type="SAM" id="SignalP"/>
    </source>
</evidence>
<dbReference type="Pfam" id="PF03664">
    <property type="entry name" value="Glyco_hydro_62"/>
    <property type="match status" value="1"/>
</dbReference>
<dbReference type="SUPFAM" id="SSF75005">
    <property type="entry name" value="Arabinanase/levansucrase/invertase"/>
    <property type="match status" value="1"/>
</dbReference>
<sequence>MSFSLLAAAAFAIVFSSSALAAPVATPCTKYITVDPTTAPPVAASSTPCTEWIRLNSTTTAVSVDPVATTPCTDWIRLNSTKPAVSVGPVATTPCTEWIRRNSTTTTAVSVDPIATTPCTEYISLNSTRKATSLSTAYANTTTPCTEYISLNSTKSATSVSTVDPVATTPCTHYITVDPPTTAVTPSVASTAISSTAVSSTAISSLNVAPVSASSTPAVVSSTTSTAEPSATETGTLPTSFEWSSSDPLIGPQFGSGIAGIKDPSVVFYNGAYHVFASTAQESGYSLVYITFADWADAQSSTFHYLDQTPIGSGYRAAPEIFYFEPQKLWYLVYQNGNAAYSTNTDITDPSGWTAPKTFYPSEPALIQQDAGTNAWVDMWLICDPTTCHLFSSDDNGQLFRSSTSLSDFPSGMGAPVVALQDSQYALFEASNVYSVGNGTYLLIVEAIGSDGNRYFRSWTSDALDGVWTGLADTEANPFARSTNVVFDGEGGAWTKSISRGEMVRTQVDQTLSISPCKLQYLYQGVDPTATGDYNMLPWELGLLTQTNSAC</sequence>
<evidence type="ECO:0000313" key="10">
    <source>
        <dbReference type="EMBL" id="TKA74542.1"/>
    </source>
</evidence>
<protein>
    <recommendedName>
        <fullName evidence="8">Alpha-L-arabinofuranosidase</fullName>
        <ecNumber evidence="8">3.2.1.55</ecNumber>
    </recommendedName>
</protein>
<evidence type="ECO:0000256" key="5">
    <source>
        <dbReference type="ARBA" id="ARBA00022729"/>
    </source>
</evidence>
<dbReference type="GO" id="GO:0046373">
    <property type="term" value="P:L-arabinose metabolic process"/>
    <property type="evidence" value="ECO:0007669"/>
    <property type="project" value="UniProtKB-UniRule"/>
</dbReference>
<accession>A0A4U0XCS2</accession>
<dbReference type="AlphaFoldDB" id="A0A4U0XCS2"/>